<comment type="caution">
    <text evidence="3">The sequence shown here is derived from an EMBL/GenBank/DDBJ whole genome shotgun (WGS) entry which is preliminary data.</text>
</comment>
<keyword evidence="4" id="KW-1185">Reference proteome</keyword>
<protein>
    <recommendedName>
        <fullName evidence="2">DUF4825 domain-containing protein</fullName>
    </recommendedName>
</protein>
<dbReference type="Pfam" id="PF16107">
    <property type="entry name" value="DUF4825"/>
    <property type="match status" value="1"/>
</dbReference>
<evidence type="ECO:0000313" key="4">
    <source>
        <dbReference type="Proteomes" id="UP001500427"/>
    </source>
</evidence>
<keyword evidence="1" id="KW-0732">Signal</keyword>
<dbReference type="RefSeq" id="WP_345505428.1">
    <property type="nucleotide sequence ID" value="NZ_BAABIW010000001.1"/>
</dbReference>
<feature type="chain" id="PRO_5045039026" description="DUF4825 domain-containing protein" evidence="1">
    <location>
        <begin position="33"/>
        <end position="175"/>
    </location>
</feature>
<evidence type="ECO:0000259" key="2">
    <source>
        <dbReference type="Pfam" id="PF16107"/>
    </source>
</evidence>
<proteinExistence type="predicted"/>
<name>A0ABP9J1W0_9MICO</name>
<dbReference type="EMBL" id="BAABIW010000001">
    <property type="protein sequence ID" value="GAA5015752.1"/>
    <property type="molecule type" value="Genomic_DNA"/>
</dbReference>
<dbReference type="InterPro" id="IPR032250">
    <property type="entry name" value="DUF4825"/>
</dbReference>
<feature type="signal peptide" evidence="1">
    <location>
        <begin position="1"/>
        <end position="32"/>
    </location>
</feature>
<dbReference type="Proteomes" id="UP001500427">
    <property type="component" value="Unassembled WGS sequence"/>
</dbReference>
<evidence type="ECO:0000256" key="1">
    <source>
        <dbReference type="SAM" id="SignalP"/>
    </source>
</evidence>
<accession>A0ABP9J1W0</accession>
<evidence type="ECO:0000313" key="3">
    <source>
        <dbReference type="EMBL" id="GAA5015752.1"/>
    </source>
</evidence>
<sequence length="175" mass="18368">MPFHPLPRRQLPPRLLRLVVLGVVATALGACSGTDGADGDGPHPVAATPTSTGQLADTLWVDRSKHVGDNSKVIALVADVGLAAPGRPTLELQTSARPYGVTIRYADGVHADPTELTRPATLLLGTIGNLGRVRVEADGTTFTLSAADATRALGYDVKRLGQDRSALEAYLREGR</sequence>
<reference evidence="4" key="1">
    <citation type="journal article" date="2019" name="Int. J. Syst. Evol. Microbiol.">
        <title>The Global Catalogue of Microorganisms (GCM) 10K type strain sequencing project: providing services to taxonomists for standard genome sequencing and annotation.</title>
        <authorList>
            <consortium name="The Broad Institute Genomics Platform"/>
            <consortium name="The Broad Institute Genome Sequencing Center for Infectious Disease"/>
            <person name="Wu L."/>
            <person name="Ma J."/>
        </authorList>
    </citation>
    <scope>NUCLEOTIDE SEQUENCE [LARGE SCALE GENOMIC DNA]</scope>
    <source>
        <strain evidence="4">JCM 17687</strain>
    </source>
</reference>
<organism evidence="3 4">
    <name type="scientific">Terrabacter aeriphilus</name>
    <dbReference type="NCBI Taxonomy" id="515662"/>
    <lineage>
        <taxon>Bacteria</taxon>
        <taxon>Bacillati</taxon>
        <taxon>Actinomycetota</taxon>
        <taxon>Actinomycetes</taxon>
        <taxon>Micrococcales</taxon>
        <taxon>Intrasporangiaceae</taxon>
        <taxon>Terrabacter</taxon>
    </lineage>
</organism>
<feature type="domain" description="DUF4825" evidence="2">
    <location>
        <begin position="63"/>
        <end position="137"/>
    </location>
</feature>
<gene>
    <name evidence="3" type="ORF">GCM10023258_00690</name>
</gene>